<sequence>MVVGVDNDQGAVFRAGDWWVKDNTNAAKNSMEKNWDPDVDDFGVVDNTNAVNQILRNYEAVFYSGHGNKEGGGYGKGECIVVKGTGKHPELWYCYHHAVYGLRTRLFVIQACYAANENPNSLANVLARKGVECVIGASGSIHDYDAFGLPTCRTWADVFWDHVTGNSDANYQKRTAHEARIEANSAAWFCDLDREVGNCNMYI</sequence>
<dbReference type="HOGENOM" id="CLU_1122575_0_0_2"/>
<protein>
    <recommendedName>
        <fullName evidence="3">CHAT domain-containing protein</fullName>
    </recommendedName>
</protein>
<reference evidence="1 2" key="1">
    <citation type="submission" date="2013-07" db="EMBL/GenBank/DDBJ databases">
        <title>Genome of Archaeoglobus fulgidus.</title>
        <authorList>
            <person name="Fiebig A."/>
            <person name="Birkeland N.-K."/>
        </authorList>
    </citation>
    <scope>NUCLEOTIDE SEQUENCE [LARGE SCALE GENOMIC DNA]</scope>
    <source>
        <strain evidence="1 2">DSM 8774</strain>
    </source>
</reference>
<proteinExistence type="predicted"/>
<dbReference type="EMBL" id="CP006577">
    <property type="protein sequence ID" value="AIG99153.1"/>
    <property type="molecule type" value="Genomic_DNA"/>
</dbReference>
<evidence type="ECO:0000313" key="1">
    <source>
        <dbReference type="EMBL" id="AIG99153.1"/>
    </source>
</evidence>
<dbReference type="RefSeq" id="WP_048096264.1">
    <property type="nucleotide sequence ID" value="NZ_CP006577.1"/>
</dbReference>
<organism evidence="1 2">
    <name type="scientific">Archaeoglobus fulgidus DSM 8774</name>
    <dbReference type="NCBI Taxonomy" id="1344584"/>
    <lineage>
        <taxon>Archaea</taxon>
        <taxon>Methanobacteriati</taxon>
        <taxon>Methanobacteriota</taxon>
        <taxon>Archaeoglobi</taxon>
        <taxon>Archaeoglobales</taxon>
        <taxon>Archaeoglobaceae</taxon>
        <taxon>Archaeoglobus</taxon>
    </lineage>
</organism>
<dbReference type="KEGG" id="afg:AFULGI_00024360"/>
<accession>A0A075WNL7</accession>
<gene>
    <name evidence="1" type="ORF">AFULGI_00024360</name>
</gene>
<dbReference type="AlphaFoldDB" id="A0A075WNL7"/>
<evidence type="ECO:0008006" key="3">
    <source>
        <dbReference type="Google" id="ProtNLM"/>
    </source>
</evidence>
<evidence type="ECO:0000313" key="2">
    <source>
        <dbReference type="Proteomes" id="UP000028501"/>
    </source>
</evidence>
<dbReference type="GeneID" id="24795912"/>
<name>A0A075WNL7_ARCFL</name>
<dbReference type="Proteomes" id="UP000028501">
    <property type="component" value="Chromosome"/>
</dbReference>